<organism evidence="1 2">
    <name type="scientific">Talaromyces rugulosus</name>
    <name type="common">Penicillium rugulosum</name>
    <dbReference type="NCBI Taxonomy" id="121627"/>
    <lineage>
        <taxon>Eukaryota</taxon>
        <taxon>Fungi</taxon>
        <taxon>Dikarya</taxon>
        <taxon>Ascomycota</taxon>
        <taxon>Pezizomycotina</taxon>
        <taxon>Eurotiomycetes</taxon>
        <taxon>Eurotiomycetidae</taxon>
        <taxon>Eurotiales</taxon>
        <taxon>Trichocomaceae</taxon>
        <taxon>Talaromyces</taxon>
        <taxon>Talaromyces sect. Islandici</taxon>
    </lineage>
</organism>
<reference evidence="2" key="1">
    <citation type="submission" date="2020-06" db="EMBL/GenBank/DDBJ databases">
        <title>A chromosome-scale genome assembly of Talaromyces rugulosus W13939.</title>
        <authorList>
            <person name="Wang B."/>
            <person name="Guo L."/>
            <person name="Ye K."/>
            <person name="Wang L."/>
        </authorList>
    </citation>
    <scope>NUCLEOTIDE SEQUENCE [LARGE SCALE GENOMIC DNA]</scope>
    <source>
        <strain evidence="2">W13939</strain>
    </source>
</reference>
<evidence type="ECO:0000313" key="2">
    <source>
        <dbReference type="Proteomes" id="UP000509510"/>
    </source>
</evidence>
<dbReference type="EMBL" id="CP055903">
    <property type="protein sequence ID" value="QKX63665.1"/>
    <property type="molecule type" value="Genomic_DNA"/>
</dbReference>
<dbReference type="InterPro" id="IPR036770">
    <property type="entry name" value="Ankyrin_rpt-contain_sf"/>
</dbReference>
<dbReference type="RefSeq" id="XP_035349839.1">
    <property type="nucleotide sequence ID" value="XM_035493946.1"/>
</dbReference>
<dbReference type="SUPFAM" id="SSF48403">
    <property type="entry name" value="Ankyrin repeat"/>
    <property type="match status" value="1"/>
</dbReference>
<dbReference type="Proteomes" id="UP000509510">
    <property type="component" value="Chromosome VI"/>
</dbReference>
<dbReference type="Gene3D" id="1.25.40.20">
    <property type="entry name" value="Ankyrin repeat-containing domain"/>
    <property type="match status" value="1"/>
</dbReference>
<gene>
    <name evidence="1" type="ORF">TRUGW13939_10836</name>
</gene>
<dbReference type="AlphaFoldDB" id="A0A7H8RDS1"/>
<sequence length="144" mass="15521">MSGAIGAQLPYITPGGTMQAVAAVGNFYVKAPSLQHNKGQTVLHILADCSLGGELIKPKLVDMFVAYGTQVNHANIDSTALHIMARNLRLVNAVRALLSQGEDINCINMKENTPLHEAMEGNLLSRQTREGELERVTLADRISA</sequence>
<proteinExistence type="predicted"/>
<accession>A0A7H8RDS1</accession>
<dbReference type="SMART" id="SM00248">
    <property type="entry name" value="ANK"/>
    <property type="match status" value="2"/>
</dbReference>
<protein>
    <submittedName>
        <fullName evidence="1">Uncharacterized protein</fullName>
    </submittedName>
</protein>
<dbReference type="OrthoDB" id="4510118at2759"/>
<name>A0A7H8RDS1_TALRU</name>
<dbReference type="InterPro" id="IPR002110">
    <property type="entry name" value="Ankyrin_rpt"/>
</dbReference>
<dbReference type="GeneID" id="55998315"/>
<dbReference type="Pfam" id="PF00023">
    <property type="entry name" value="Ank"/>
    <property type="match status" value="1"/>
</dbReference>
<evidence type="ECO:0000313" key="1">
    <source>
        <dbReference type="EMBL" id="QKX63665.1"/>
    </source>
</evidence>
<dbReference type="KEGG" id="trg:TRUGW13939_10836"/>
<keyword evidence="2" id="KW-1185">Reference proteome</keyword>